<feature type="transmembrane region" description="Helical" evidence="1">
    <location>
        <begin position="124"/>
        <end position="141"/>
    </location>
</feature>
<proteinExistence type="predicted"/>
<keyword evidence="1" id="KW-0812">Transmembrane</keyword>
<keyword evidence="3" id="KW-1185">Reference proteome</keyword>
<gene>
    <name evidence="2" type="ORF">DIR46_00370</name>
</gene>
<dbReference type="OrthoDB" id="8762041at2"/>
<feature type="transmembrane region" description="Helical" evidence="1">
    <location>
        <begin position="49"/>
        <end position="71"/>
    </location>
</feature>
<evidence type="ECO:0000313" key="2">
    <source>
        <dbReference type="EMBL" id="AWL03065.1"/>
    </source>
</evidence>
<keyword evidence="1" id="KW-1133">Transmembrane helix</keyword>
<organism evidence="2 3">
    <name type="scientific">Massilia oculi</name>
    <dbReference type="NCBI Taxonomy" id="945844"/>
    <lineage>
        <taxon>Bacteria</taxon>
        <taxon>Pseudomonadati</taxon>
        <taxon>Pseudomonadota</taxon>
        <taxon>Betaproteobacteria</taxon>
        <taxon>Burkholderiales</taxon>
        <taxon>Oxalobacteraceae</taxon>
        <taxon>Telluria group</taxon>
        <taxon>Massilia</taxon>
    </lineage>
</organism>
<keyword evidence="1" id="KW-0472">Membrane</keyword>
<sequence length="210" mass="22599">MFGSPMHFVRPIRERSIMRLTPSGIEVVLPHLVLGTNVLSLAWTAYGAIFWESFSLAASALYQIAVIMLYSNKCERAVGKEEEAGRDENMRFAVVVVLLIPSPFIAGGAIHALNHASNLLPSDLMPLAMCAFTAGALRALYSCLLCEQHGAMFVIKAAVALLPFIAPLVAVGLIAAGFDNVDAVTGIALVLILLLAVLAPQVVHIRRLFY</sequence>
<evidence type="ECO:0000256" key="1">
    <source>
        <dbReference type="SAM" id="Phobius"/>
    </source>
</evidence>
<protein>
    <submittedName>
        <fullName evidence="2">Uncharacterized protein</fullName>
    </submittedName>
</protein>
<feature type="transmembrane region" description="Helical" evidence="1">
    <location>
        <begin position="184"/>
        <end position="203"/>
    </location>
</feature>
<feature type="transmembrane region" description="Helical" evidence="1">
    <location>
        <begin position="92"/>
        <end position="112"/>
    </location>
</feature>
<feature type="transmembrane region" description="Helical" evidence="1">
    <location>
        <begin position="153"/>
        <end position="178"/>
    </location>
</feature>
<dbReference type="AlphaFoldDB" id="A0A2S2DCI8"/>
<name>A0A2S2DCI8_9BURK</name>
<reference evidence="2 3" key="1">
    <citation type="submission" date="2018-05" db="EMBL/GenBank/DDBJ databases">
        <title>Complete genome sequence of Massilia oculi sp. nov. CCUG 43427T (=DSM 26321T), the type strain of M. oculi, and comparison with genome sequences of other Massilia strains.</title>
        <authorList>
            <person name="Zhu B."/>
        </authorList>
    </citation>
    <scope>NUCLEOTIDE SEQUENCE [LARGE SCALE GENOMIC DNA]</scope>
    <source>
        <strain evidence="2 3">CCUG 43427</strain>
    </source>
</reference>
<evidence type="ECO:0000313" key="3">
    <source>
        <dbReference type="Proteomes" id="UP000245820"/>
    </source>
</evidence>
<dbReference type="KEGG" id="mtim:DIR46_00370"/>
<dbReference type="EMBL" id="CP029343">
    <property type="protein sequence ID" value="AWL03065.1"/>
    <property type="molecule type" value="Genomic_DNA"/>
</dbReference>
<dbReference type="Proteomes" id="UP000245820">
    <property type="component" value="Chromosome"/>
</dbReference>
<accession>A0A2S2DCI8</accession>